<feature type="transmembrane region" description="Helical" evidence="1">
    <location>
        <begin position="75"/>
        <end position="97"/>
    </location>
</feature>
<keyword evidence="3" id="KW-1185">Reference proteome</keyword>
<keyword evidence="1" id="KW-1133">Transmembrane helix</keyword>
<name>A0ABT6YLW6_9BACT</name>
<organism evidence="2 3">
    <name type="scientific">Flectobacillus longus</name>
    <dbReference type="NCBI Taxonomy" id="2984207"/>
    <lineage>
        <taxon>Bacteria</taxon>
        <taxon>Pseudomonadati</taxon>
        <taxon>Bacteroidota</taxon>
        <taxon>Cytophagia</taxon>
        <taxon>Cytophagales</taxon>
        <taxon>Flectobacillaceae</taxon>
        <taxon>Flectobacillus</taxon>
    </lineage>
</organism>
<protein>
    <submittedName>
        <fullName evidence="2">Uncharacterized protein</fullName>
    </submittedName>
</protein>
<keyword evidence="1" id="KW-0472">Membrane</keyword>
<evidence type="ECO:0000256" key="1">
    <source>
        <dbReference type="SAM" id="Phobius"/>
    </source>
</evidence>
<dbReference type="Proteomes" id="UP001236569">
    <property type="component" value="Unassembled WGS sequence"/>
</dbReference>
<dbReference type="RefSeq" id="WP_283369403.1">
    <property type="nucleotide sequence ID" value="NZ_JASHID010000004.1"/>
</dbReference>
<sequence length="103" mass="11339">MEKNHAFELTPTRRLALILGGALSILLIPLIAMQFNNEAQWSVLDFIVAGVLLSGTGVTFELLLRKFKTFKTRFIAGAVLLIIFFLIWAELAVGIFGTPFAGN</sequence>
<gene>
    <name evidence="2" type="ORF">QM480_07640</name>
</gene>
<evidence type="ECO:0000313" key="2">
    <source>
        <dbReference type="EMBL" id="MDI9864191.1"/>
    </source>
</evidence>
<evidence type="ECO:0000313" key="3">
    <source>
        <dbReference type="Proteomes" id="UP001236569"/>
    </source>
</evidence>
<reference evidence="2 3" key="1">
    <citation type="submission" date="2023-05" db="EMBL/GenBank/DDBJ databases">
        <title>Novel species of genus Flectobacillus isolated from stream in China.</title>
        <authorList>
            <person name="Lu H."/>
        </authorList>
    </citation>
    <scope>NUCLEOTIDE SEQUENCE [LARGE SCALE GENOMIC DNA]</scope>
    <source>
        <strain evidence="2 3">DC10W</strain>
    </source>
</reference>
<feature type="transmembrane region" description="Helical" evidence="1">
    <location>
        <begin position="15"/>
        <end position="35"/>
    </location>
</feature>
<proteinExistence type="predicted"/>
<keyword evidence="1" id="KW-0812">Transmembrane</keyword>
<dbReference type="EMBL" id="JASHID010000004">
    <property type="protein sequence ID" value="MDI9864191.1"/>
    <property type="molecule type" value="Genomic_DNA"/>
</dbReference>
<feature type="transmembrane region" description="Helical" evidence="1">
    <location>
        <begin position="41"/>
        <end position="63"/>
    </location>
</feature>
<accession>A0ABT6YLW6</accession>
<comment type="caution">
    <text evidence="2">The sequence shown here is derived from an EMBL/GenBank/DDBJ whole genome shotgun (WGS) entry which is preliminary data.</text>
</comment>